<dbReference type="GO" id="GO:0016987">
    <property type="term" value="F:sigma factor activity"/>
    <property type="evidence" value="ECO:0007669"/>
    <property type="project" value="UniProtKB-KW"/>
</dbReference>
<dbReference type="AlphaFoldDB" id="A0A4R1AQQ2"/>
<evidence type="ECO:0000259" key="6">
    <source>
        <dbReference type="Pfam" id="PF08281"/>
    </source>
</evidence>
<evidence type="ECO:0000256" key="4">
    <source>
        <dbReference type="ARBA" id="ARBA00023163"/>
    </source>
</evidence>
<keyword evidence="8" id="KW-1185">Reference proteome</keyword>
<dbReference type="PANTHER" id="PTHR43133:SF62">
    <property type="entry name" value="RNA POLYMERASE SIGMA FACTOR SIGZ"/>
    <property type="match status" value="1"/>
</dbReference>
<comment type="similarity">
    <text evidence="1">Belongs to the sigma-70 factor family. ECF subfamily.</text>
</comment>
<dbReference type="InterPro" id="IPR007627">
    <property type="entry name" value="RNA_pol_sigma70_r2"/>
</dbReference>
<dbReference type="InterPro" id="IPR014284">
    <property type="entry name" value="RNA_pol_sigma-70_dom"/>
</dbReference>
<dbReference type="InterPro" id="IPR039425">
    <property type="entry name" value="RNA_pol_sigma-70-like"/>
</dbReference>
<dbReference type="RefSeq" id="WP_057766043.1">
    <property type="nucleotide sequence ID" value="NZ_JARMQF010000004.1"/>
</dbReference>
<dbReference type="STRING" id="1742358.GCA_001439605_02632"/>
<gene>
    <name evidence="7" type="ORF">E0Y62_19940</name>
</gene>
<evidence type="ECO:0000259" key="5">
    <source>
        <dbReference type="Pfam" id="PF04542"/>
    </source>
</evidence>
<proteinExistence type="inferred from homology"/>
<dbReference type="InterPro" id="IPR036388">
    <property type="entry name" value="WH-like_DNA-bd_sf"/>
</dbReference>
<name>A0A4R1AQQ2_9BACI</name>
<reference evidence="7 8" key="1">
    <citation type="submission" date="2019-03" db="EMBL/GenBank/DDBJ databases">
        <authorList>
            <person name="Jensen L."/>
            <person name="Storgaard J."/>
            <person name="Sulaj E."/>
            <person name="Schramm A."/>
            <person name="Marshall I.P.G."/>
        </authorList>
    </citation>
    <scope>NUCLEOTIDE SEQUENCE [LARGE SCALE GENOMIC DNA]</scope>
    <source>
        <strain evidence="7 8">2017H2G3</strain>
    </source>
</reference>
<dbReference type="InterPro" id="IPR013249">
    <property type="entry name" value="RNA_pol_sigma70_r4_t2"/>
</dbReference>
<organism evidence="7 8">
    <name type="scientific">Cytobacillus praedii</name>
    <dbReference type="NCBI Taxonomy" id="1742358"/>
    <lineage>
        <taxon>Bacteria</taxon>
        <taxon>Bacillati</taxon>
        <taxon>Bacillota</taxon>
        <taxon>Bacilli</taxon>
        <taxon>Bacillales</taxon>
        <taxon>Bacillaceae</taxon>
        <taxon>Cytobacillus</taxon>
    </lineage>
</organism>
<dbReference type="Pfam" id="PF04542">
    <property type="entry name" value="Sigma70_r2"/>
    <property type="match status" value="1"/>
</dbReference>
<dbReference type="Gene3D" id="1.10.10.10">
    <property type="entry name" value="Winged helix-like DNA-binding domain superfamily/Winged helix DNA-binding domain"/>
    <property type="match status" value="1"/>
</dbReference>
<evidence type="ECO:0000313" key="8">
    <source>
        <dbReference type="Proteomes" id="UP000293846"/>
    </source>
</evidence>
<keyword evidence="3" id="KW-0731">Sigma factor</keyword>
<dbReference type="OrthoDB" id="3472490at2"/>
<dbReference type="InterPro" id="IPR013324">
    <property type="entry name" value="RNA_pol_sigma_r3/r4-like"/>
</dbReference>
<dbReference type="CDD" id="cd06171">
    <property type="entry name" value="Sigma70_r4"/>
    <property type="match status" value="1"/>
</dbReference>
<dbReference type="SUPFAM" id="SSF88946">
    <property type="entry name" value="Sigma2 domain of RNA polymerase sigma factors"/>
    <property type="match status" value="1"/>
</dbReference>
<protein>
    <submittedName>
        <fullName evidence="7">RNA polymerase sigma factor</fullName>
    </submittedName>
</protein>
<accession>A0A4R1AQQ2</accession>
<dbReference type="NCBIfam" id="TIGR02937">
    <property type="entry name" value="sigma70-ECF"/>
    <property type="match status" value="1"/>
</dbReference>
<evidence type="ECO:0000256" key="2">
    <source>
        <dbReference type="ARBA" id="ARBA00023015"/>
    </source>
</evidence>
<dbReference type="InterPro" id="IPR013325">
    <property type="entry name" value="RNA_pol_sigma_r2"/>
</dbReference>
<dbReference type="PANTHER" id="PTHR43133">
    <property type="entry name" value="RNA POLYMERASE ECF-TYPE SIGMA FACTO"/>
    <property type="match status" value="1"/>
</dbReference>
<keyword evidence="2" id="KW-0805">Transcription regulation</keyword>
<evidence type="ECO:0000256" key="3">
    <source>
        <dbReference type="ARBA" id="ARBA00023082"/>
    </source>
</evidence>
<evidence type="ECO:0000313" key="7">
    <source>
        <dbReference type="EMBL" id="TCJ02336.1"/>
    </source>
</evidence>
<dbReference type="EMBL" id="SJTH01000035">
    <property type="protein sequence ID" value="TCJ02336.1"/>
    <property type="molecule type" value="Genomic_DNA"/>
</dbReference>
<comment type="caution">
    <text evidence="7">The sequence shown here is derived from an EMBL/GenBank/DDBJ whole genome shotgun (WGS) entry which is preliminary data.</text>
</comment>
<dbReference type="GO" id="GO:0006352">
    <property type="term" value="P:DNA-templated transcription initiation"/>
    <property type="evidence" value="ECO:0007669"/>
    <property type="project" value="InterPro"/>
</dbReference>
<dbReference type="SUPFAM" id="SSF88659">
    <property type="entry name" value="Sigma3 and sigma4 domains of RNA polymerase sigma factors"/>
    <property type="match status" value="1"/>
</dbReference>
<dbReference type="Gene3D" id="1.10.1740.10">
    <property type="match status" value="1"/>
</dbReference>
<dbReference type="Pfam" id="PF08281">
    <property type="entry name" value="Sigma70_r4_2"/>
    <property type="match status" value="1"/>
</dbReference>
<dbReference type="GO" id="GO:0003677">
    <property type="term" value="F:DNA binding"/>
    <property type="evidence" value="ECO:0007669"/>
    <property type="project" value="InterPro"/>
</dbReference>
<keyword evidence="4" id="KW-0804">Transcription</keyword>
<evidence type="ECO:0000256" key="1">
    <source>
        <dbReference type="ARBA" id="ARBA00010641"/>
    </source>
</evidence>
<feature type="domain" description="RNA polymerase sigma-70 region 2" evidence="5">
    <location>
        <begin position="16"/>
        <end position="82"/>
    </location>
</feature>
<sequence>MIAYQKGDDEALGSIYTLLKPALYSFIYRYTRDQQLSIDIVQDSFVKLQRYKHHYQPGKGKVKSYLFQIAYRLLIDKLNRRKKWQSFMPFLAPITKEEFHHTDRLTIREAISNLPDKQRAVILLFYYHDMKHEEIAEILNIPKGTVKSRLHTAIQSLKVELEGDFNESRSL</sequence>
<feature type="domain" description="RNA polymerase sigma factor 70 region 4 type 2" evidence="6">
    <location>
        <begin position="106"/>
        <end position="155"/>
    </location>
</feature>
<dbReference type="Proteomes" id="UP000293846">
    <property type="component" value="Unassembled WGS sequence"/>
</dbReference>